<keyword evidence="2" id="KW-0813">Transport</keyword>
<dbReference type="Proteomes" id="UP000032633">
    <property type="component" value="Chromosome"/>
</dbReference>
<dbReference type="Pfam" id="PF07690">
    <property type="entry name" value="MFS_1"/>
    <property type="match status" value="1"/>
</dbReference>
<reference evidence="9" key="2">
    <citation type="submission" date="2015-03" db="EMBL/GenBank/DDBJ databases">
        <title>Genome sequence of Paenibacillus beijingensis strain DSM 24997T.</title>
        <authorList>
            <person name="Kwak Y."/>
            <person name="Shin J.-H."/>
        </authorList>
    </citation>
    <scope>NUCLEOTIDE SEQUENCE [LARGE SCALE GENOMIC DNA]</scope>
    <source>
        <strain evidence="9">DSM 24997</strain>
    </source>
</reference>
<evidence type="ECO:0000256" key="2">
    <source>
        <dbReference type="ARBA" id="ARBA00022448"/>
    </source>
</evidence>
<dbReference type="InterPro" id="IPR052714">
    <property type="entry name" value="MFS_Exporter"/>
</dbReference>
<dbReference type="InterPro" id="IPR020846">
    <property type="entry name" value="MFS_dom"/>
</dbReference>
<dbReference type="EMBL" id="CP011058">
    <property type="protein sequence ID" value="AJY76145.1"/>
    <property type="molecule type" value="Genomic_DNA"/>
</dbReference>
<evidence type="ECO:0000256" key="4">
    <source>
        <dbReference type="ARBA" id="ARBA00022989"/>
    </source>
</evidence>
<dbReference type="PANTHER" id="PTHR23531:SF2">
    <property type="entry name" value="PERMEASE"/>
    <property type="match status" value="1"/>
</dbReference>
<dbReference type="PANTHER" id="PTHR23531">
    <property type="entry name" value="QUINOLENE RESISTANCE PROTEIN NORA"/>
    <property type="match status" value="1"/>
</dbReference>
<dbReference type="GO" id="GO:0005886">
    <property type="term" value="C:plasma membrane"/>
    <property type="evidence" value="ECO:0007669"/>
    <property type="project" value="UniProtKB-SubCell"/>
</dbReference>
<protein>
    <submittedName>
        <fullName evidence="8">MFS transporter</fullName>
    </submittedName>
</protein>
<feature type="transmembrane region" description="Helical" evidence="6">
    <location>
        <begin position="217"/>
        <end position="238"/>
    </location>
</feature>
<evidence type="ECO:0000256" key="3">
    <source>
        <dbReference type="ARBA" id="ARBA00022692"/>
    </source>
</evidence>
<organism evidence="8 9">
    <name type="scientific">Paenibacillus beijingensis</name>
    <dbReference type="NCBI Taxonomy" id="1126833"/>
    <lineage>
        <taxon>Bacteria</taxon>
        <taxon>Bacillati</taxon>
        <taxon>Bacillota</taxon>
        <taxon>Bacilli</taxon>
        <taxon>Bacillales</taxon>
        <taxon>Paenibacillaceae</taxon>
        <taxon>Paenibacillus</taxon>
    </lineage>
</organism>
<evidence type="ECO:0000259" key="7">
    <source>
        <dbReference type="PROSITE" id="PS50850"/>
    </source>
</evidence>
<evidence type="ECO:0000313" key="9">
    <source>
        <dbReference type="Proteomes" id="UP000032633"/>
    </source>
</evidence>
<feature type="transmembrane region" description="Helical" evidence="6">
    <location>
        <begin position="83"/>
        <end position="101"/>
    </location>
</feature>
<reference evidence="8 9" key="1">
    <citation type="journal article" date="2015" name="J. Biotechnol.">
        <title>Complete genome sequence of Paenibacillus beijingensis 7188(T) (=DSM 24997(T)), a novel rhizobacterium from jujube garden soil.</title>
        <authorList>
            <person name="Kwak Y."/>
            <person name="Shin J.H."/>
        </authorList>
    </citation>
    <scope>NUCLEOTIDE SEQUENCE [LARGE SCALE GENOMIC DNA]</scope>
    <source>
        <strain evidence="8 9">DSM 24997</strain>
    </source>
</reference>
<feature type="transmembrane region" description="Helical" evidence="6">
    <location>
        <begin position="141"/>
        <end position="165"/>
    </location>
</feature>
<accession>A0A0D5NLY6</accession>
<name>A0A0D5NLY6_9BACL</name>
<dbReference type="OrthoDB" id="9814001at2"/>
<dbReference type="KEGG" id="pbj:VN24_18265"/>
<feature type="transmembrane region" description="Helical" evidence="6">
    <location>
        <begin position="341"/>
        <end position="362"/>
    </location>
</feature>
<dbReference type="CDD" id="cd17489">
    <property type="entry name" value="MFS_YfcJ_like"/>
    <property type="match status" value="1"/>
</dbReference>
<feature type="transmembrane region" description="Helical" evidence="6">
    <location>
        <begin position="12"/>
        <end position="31"/>
    </location>
</feature>
<dbReference type="PATRIC" id="fig|1126833.4.peg.4021"/>
<evidence type="ECO:0000256" key="5">
    <source>
        <dbReference type="ARBA" id="ARBA00023136"/>
    </source>
</evidence>
<dbReference type="AlphaFoldDB" id="A0A0D5NLY6"/>
<dbReference type="SUPFAM" id="SSF103473">
    <property type="entry name" value="MFS general substrate transporter"/>
    <property type="match status" value="1"/>
</dbReference>
<feature type="transmembrane region" description="Helical" evidence="6">
    <location>
        <begin position="51"/>
        <end position="71"/>
    </location>
</feature>
<feature type="transmembrane region" description="Helical" evidence="6">
    <location>
        <begin position="368"/>
        <end position="389"/>
    </location>
</feature>
<dbReference type="HOGENOM" id="CLU_001265_10_13_9"/>
<feature type="domain" description="Major facilitator superfamily (MFS) profile" evidence="7">
    <location>
        <begin position="16"/>
        <end position="395"/>
    </location>
</feature>
<keyword evidence="5 6" id="KW-0472">Membrane</keyword>
<proteinExistence type="predicted"/>
<feature type="transmembrane region" description="Helical" evidence="6">
    <location>
        <begin position="250"/>
        <end position="267"/>
    </location>
</feature>
<dbReference type="Gene3D" id="1.20.1250.20">
    <property type="entry name" value="MFS general substrate transporter like domains"/>
    <property type="match status" value="1"/>
</dbReference>
<feature type="transmembrane region" description="Helical" evidence="6">
    <location>
        <begin position="301"/>
        <end position="320"/>
    </location>
</feature>
<sequence length="403" mass="43329">MRIQPGDSKPKLWTRNFVLFTLSNLLVYLNLQMTTVSLPAYVSQRFGAGSVTVSLIISIFAVSAILTRFFVGKALETTGRKKLLYAALICLLISTAAFYWLPSVLLFILFRFISGIGFGIATTAFGTMVSEIVPARRMGEGMGYFGLSTGLSMALAPVVGIWLLLQYGAPGLFGVATILVIAAVPLIWSIKSAPPIRSAPPAPLRTSGMPAWMDRSIAFPCVLNLLLSFTYGGLISYMTLFGTEIGVSNVGWFFLCNALLVILVRPFSGQLFDRKGHQAVLPLGGLMVFAGLLLLSSAHSLTVLLLSSVCYGIGFGTLQPSLQAWTINRAHPRLRGAANGAFFNSMDVGIAVGSLSLGVIAANSSYAMMYRASALMMVLFLTVYGWSLLQGKKSRQASSLNEE</sequence>
<dbReference type="GO" id="GO:0022857">
    <property type="term" value="F:transmembrane transporter activity"/>
    <property type="evidence" value="ECO:0007669"/>
    <property type="project" value="InterPro"/>
</dbReference>
<dbReference type="InterPro" id="IPR011701">
    <property type="entry name" value="MFS"/>
</dbReference>
<feature type="transmembrane region" description="Helical" evidence="6">
    <location>
        <begin position="107"/>
        <end position="129"/>
    </location>
</feature>
<dbReference type="PROSITE" id="PS50850">
    <property type="entry name" value="MFS"/>
    <property type="match status" value="1"/>
</dbReference>
<evidence type="ECO:0000313" key="8">
    <source>
        <dbReference type="EMBL" id="AJY76145.1"/>
    </source>
</evidence>
<comment type="subcellular location">
    <subcellularLocation>
        <location evidence="1">Cell membrane</location>
        <topology evidence="1">Multi-pass membrane protein</topology>
    </subcellularLocation>
</comment>
<dbReference type="InterPro" id="IPR036259">
    <property type="entry name" value="MFS_trans_sf"/>
</dbReference>
<keyword evidence="9" id="KW-1185">Reference proteome</keyword>
<gene>
    <name evidence="8" type="ORF">VN24_18265</name>
</gene>
<keyword evidence="3 6" id="KW-0812">Transmembrane</keyword>
<keyword evidence="4 6" id="KW-1133">Transmembrane helix</keyword>
<evidence type="ECO:0000256" key="6">
    <source>
        <dbReference type="SAM" id="Phobius"/>
    </source>
</evidence>
<feature type="transmembrane region" description="Helical" evidence="6">
    <location>
        <begin position="171"/>
        <end position="190"/>
    </location>
</feature>
<feature type="transmembrane region" description="Helical" evidence="6">
    <location>
        <begin position="279"/>
        <end position="295"/>
    </location>
</feature>
<dbReference type="RefSeq" id="WP_045671573.1">
    <property type="nucleotide sequence ID" value="NZ_CP011058.1"/>
</dbReference>
<evidence type="ECO:0000256" key="1">
    <source>
        <dbReference type="ARBA" id="ARBA00004651"/>
    </source>
</evidence>